<dbReference type="PROSITE" id="PS51649">
    <property type="entry name" value="NPH3"/>
    <property type="match status" value="1"/>
</dbReference>
<proteinExistence type="inferred from homology"/>
<dbReference type="OMA" id="RAWWFDD"/>
<dbReference type="PANTHER" id="PTHR32370">
    <property type="entry name" value="OS12G0117600 PROTEIN"/>
    <property type="match status" value="1"/>
</dbReference>
<dbReference type="SUPFAM" id="SSF54695">
    <property type="entry name" value="POZ domain"/>
    <property type="match status" value="1"/>
</dbReference>
<dbReference type="InterPro" id="IPR027356">
    <property type="entry name" value="NPH3_dom"/>
</dbReference>
<sequence>MSTLHPIPDLQIHVNGHHRFVLSEEVVSRYSGWMRSMMNNHIQLEISGLEIDDFPGGSFGFELVTRFCYSNGQIEISMSNVAILHCCAVYLDMTEEYAVCNLLRQTEAFLDGMLCWTWSDVLMCLKASESVFEYADSCGLVDRLVCTLVAKVTHNSDPTTALGHSPSSFSSSPESLAKSSSSASSSSATKAWWFDNLTILGPKTIESLTRCLGSSGSDNHSLLLTEFLFHYLKSSKRGSSSASIKQLKTGHHQGYGNLAETAIHGVLSAPKGMFTCRKLFWALRLVSSFSVSKDTRLGLECLIGGMLDKATLDDLLVSGSNKPRGAYDVNLVLRLTKMFVDSCDECDDNIPKMKKAGRLIDRYLGEISPDHNLKVSKFLKVAESLPDCARDCFDGVYRAIDIYLESHPSLSSEERAKLCRCLKYEKLSLEVCKYLAKNPKIPPTAAVEALKSQPCSKKTKEEFTVVHVEKPKTAKNNIELVVYKEGFGDCDGFSEESEDMRKNIKRMQRRVVELEEVCKEMKSQMWSMARKNNKTMMSNNNRSPMPRLC</sequence>
<evidence type="ECO:0000256" key="3">
    <source>
        <dbReference type="PROSITE-ProRule" id="PRU00982"/>
    </source>
</evidence>
<evidence type="ECO:0000313" key="6">
    <source>
        <dbReference type="EnsemblPlants" id="Kaladp0050s0046.1.v1.1"/>
    </source>
</evidence>
<evidence type="ECO:0000313" key="7">
    <source>
        <dbReference type="Proteomes" id="UP000594263"/>
    </source>
</evidence>
<feature type="coiled-coil region" evidence="4">
    <location>
        <begin position="490"/>
        <end position="524"/>
    </location>
</feature>
<organism evidence="6 7">
    <name type="scientific">Kalanchoe fedtschenkoi</name>
    <name type="common">Lavender scallops</name>
    <name type="synonym">South American air plant</name>
    <dbReference type="NCBI Taxonomy" id="63787"/>
    <lineage>
        <taxon>Eukaryota</taxon>
        <taxon>Viridiplantae</taxon>
        <taxon>Streptophyta</taxon>
        <taxon>Embryophyta</taxon>
        <taxon>Tracheophyta</taxon>
        <taxon>Spermatophyta</taxon>
        <taxon>Magnoliopsida</taxon>
        <taxon>eudicotyledons</taxon>
        <taxon>Gunneridae</taxon>
        <taxon>Pentapetalae</taxon>
        <taxon>Saxifragales</taxon>
        <taxon>Crassulaceae</taxon>
        <taxon>Kalanchoe</taxon>
    </lineage>
</organism>
<dbReference type="UniPathway" id="UPA00143"/>
<dbReference type="AlphaFoldDB" id="A0A7N0U0G4"/>
<comment type="similarity">
    <text evidence="3">Belongs to the NPH3 family.</text>
</comment>
<dbReference type="InterPro" id="IPR043454">
    <property type="entry name" value="NPH3/RPT2-like"/>
</dbReference>
<evidence type="ECO:0000259" key="5">
    <source>
        <dbReference type="PROSITE" id="PS51649"/>
    </source>
</evidence>
<feature type="domain" description="NPH3" evidence="5">
    <location>
        <begin position="191"/>
        <end position="456"/>
    </location>
</feature>
<keyword evidence="7" id="KW-1185">Reference proteome</keyword>
<keyword evidence="2" id="KW-0833">Ubl conjugation pathway</keyword>
<name>A0A7N0U0G4_KALFE</name>
<dbReference type="Pfam" id="PF03000">
    <property type="entry name" value="NPH3"/>
    <property type="match status" value="1"/>
</dbReference>
<evidence type="ECO:0000256" key="1">
    <source>
        <dbReference type="ARBA" id="ARBA00004906"/>
    </source>
</evidence>
<dbReference type="EnsemblPlants" id="Kaladp0050s0046.1.v1.1">
    <property type="protein sequence ID" value="Kaladp0050s0046.1.v1.1"/>
    <property type="gene ID" value="Kaladp0050s0046.v1.1"/>
</dbReference>
<accession>A0A7N0U0G4</accession>
<keyword evidence="4" id="KW-0175">Coiled coil</keyword>
<comment type="pathway">
    <text evidence="1">Protein modification; protein ubiquitination.</text>
</comment>
<dbReference type="Gramene" id="Kaladp0050s0046.1.v1.1">
    <property type="protein sequence ID" value="Kaladp0050s0046.1.v1.1"/>
    <property type="gene ID" value="Kaladp0050s0046.v1.1"/>
</dbReference>
<evidence type="ECO:0000256" key="2">
    <source>
        <dbReference type="ARBA" id="ARBA00022786"/>
    </source>
</evidence>
<dbReference type="GO" id="GO:0016567">
    <property type="term" value="P:protein ubiquitination"/>
    <property type="evidence" value="ECO:0007669"/>
    <property type="project" value="UniProtKB-UniPathway"/>
</dbReference>
<evidence type="ECO:0000256" key="4">
    <source>
        <dbReference type="SAM" id="Coils"/>
    </source>
</evidence>
<protein>
    <recommendedName>
        <fullName evidence="5">NPH3 domain-containing protein</fullName>
    </recommendedName>
</protein>
<reference evidence="6" key="1">
    <citation type="submission" date="2021-01" db="UniProtKB">
        <authorList>
            <consortium name="EnsemblPlants"/>
        </authorList>
    </citation>
    <scope>IDENTIFICATION</scope>
</reference>
<dbReference type="InterPro" id="IPR011333">
    <property type="entry name" value="SKP1/BTB/POZ_sf"/>
</dbReference>
<dbReference type="Proteomes" id="UP000594263">
    <property type="component" value="Unplaced"/>
</dbReference>